<evidence type="ECO:0000259" key="7">
    <source>
        <dbReference type="Pfam" id="PF00482"/>
    </source>
</evidence>
<evidence type="ECO:0000256" key="6">
    <source>
        <dbReference type="SAM" id="Phobius"/>
    </source>
</evidence>
<comment type="caution">
    <text evidence="8">The sequence shown here is derived from an EMBL/GenBank/DDBJ whole genome shotgun (WGS) entry which is preliminary data.</text>
</comment>
<dbReference type="EMBL" id="BAAAQK010000025">
    <property type="protein sequence ID" value="GAA1870453.1"/>
    <property type="molecule type" value="Genomic_DNA"/>
</dbReference>
<dbReference type="PANTHER" id="PTHR35007:SF3">
    <property type="entry name" value="POSSIBLE CONSERVED ALANINE RICH MEMBRANE PROTEIN"/>
    <property type="match status" value="1"/>
</dbReference>
<evidence type="ECO:0000313" key="9">
    <source>
        <dbReference type="Proteomes" id="UP001500449"/>
    </source>
</evidence>
<keyword evidence="4 6" id="KW-1133">Transmembrane helix</keyword>
<evidence type="ECO:0000256" key="5">
    <source>
        <dbReference type="ARBA" id="ARBA00023136"/>
    </source>
</evidence>
<dbReference type="InterPro" id="IPR018076">
    <property type="entry name" value="T2SS_GspF_dom"/>
</dbReference>
<evidence type="ECO:0000256" key="3">
    <source>
        <dbReference type="ARBA" id="ARBA00022692"/>
    </source>
</evidence>
<keyword evidence="3 6" id="KW-0812">Transmembrane</keyword>
<evidence type="ECO:0000256" key="2">
    <source>
        <dbReference type="ARBA" id="ARBA00022475"/>
    </source>
</evidence>
<feature type="transmembrane region" description="Helical" evidence="6">
    <location>
        <begin position="61"/>
        <end position="89"/>
    </location>
</feature>
<feature type="transmembrane region" description="Helical" evidence="6">
    <location>
        <begin position="211"/>
        <end position="237"/>
    </location>
</feature>
<proteinExistence type="predicted"/>
<keyword evidence="5 6" id="KW-0472">Membrane</keyword>
<dbReference type="RefSeq" id="WP_344424357.1">
    <property type="nucleotide sequence ID" value="NZ_BAAAQK010000025.1"/>
</dbReference>
<sequence length="247" mass="24043">MNSGWSVAAAALAGALLLVGSPGRPRLRSLIGGEVTAVVPPPALRRRWLVVAGSAVALLGWVAAGGTGGGVGAVIVGLGLGGATGAGLVTAARRVARPRATDPGGLAAGWELLATCLDCGLPVTAAAEAAAIRIDGEVGAGLRRAAGLLELGSAPGEAWQAVATVPGLEAFGRAALRSADTGAGLARVARAEATRLRAGLSDAAEAKAERAAVLVAAPLGLCFLPAFLALGIAPVVIGLAGEALARW</sequence>
<organism evidence="8 9">
    <name type="scientific">Pseudonocardia ailaonensis</name>
    <dbReference type="NCBI Taxonomy" id="367279"/>
    <lineage>
        <taxon>Bacteria</taxon>
        <taxon>Bacillati</taxon>
        <taxon>Actinomycetota</taxon>
        <taxon>Actinomycetes</taxon>
        <taxon>Pseudonocardiales</taxon>
        <taxon>Pseudonocardiaceae</taxon>
        <taxon>Pseudonocardia</taxon>
    </lineage>
</organism>
<evidence type="ECO:0000313" key="8">
    <source>
        <dbReference type="EMBL" id="GAA1870453.1"/>
    </source>
</evidence>
<accession>A0ABN2NIA4</accession>
<evidence type="ECO:0000256" key="1">
    <source>
        <dbReference type="ARBA" id="ARBA00004651"/>
    </source>
</evidence>
<evidence type="ECO:0000256" key="4">
    <source>
        <dbReference type="ARBA" id="ARBA00022989"/>
    </source>
</evidence>
<name>A0ABN2NIA4_9PSEU</name>
<reference evidence="8 9" key="1">
    <citation type="journal article" date="2019" name="Int. J. Syst. Evol. Microbiol.">
        <title>The Global Catalogue of Microorganisms (GCM) 10K type strain sequencing project: providing services to taxonomists for standard genome sequencing and annotation.</title>
        <authorList>
            <consortium name="The Broad Institute Genomics Platform"/>
            <consortium name="The Broad Institute Genome Sequencing Center for Infectious Disease"/>
            <person name="Wu L."/>
            <person name="Ma J."/>
        </authorList>
    </citation>
    <scope>NUCLEOTIDE SEQUENCE [LARGE SCALE GENOMIC DNA]</scope>
    <source>
        <strain evidence="8 9">JCM 16009</strain>
    </source>
</reference>
<gene>
    <name evidence="8" type="ORF">GCM10009836_58880</name>
</gene>
<dbReference type="Proteomes" id="UP001500449">
    <property type="component" value="Unassembled WGS sequence"/>
</dbReference>
<keyword evidence="2" id="KW-1003">Cell membrane</keyword>
<dbReference type="PANTHER" id="PTHR35007">
    <property type="entry name" value="INTEGRAL MEMBRANE PROTEIN-RELATED"/>
    <property type="match status" value="1"/>
</dbReference>
<comment type="subcellular location">
    <subcellularLocation>
        <location evidence="1">Cell membrane</location>
        <topology evidence="1">Multi-pass membrane protein</topology>
    </subcellularLocation>
</comment>
<dbReference type="Pfam" id="PF00482">
    <property type="entry name" value="T2SSF"/>
    <property type="match status" value="1"/>
</dbReference>
<feature type="domain" description="Type II secretion system protein GspF" evidence="7">
    <location>
        <begin position="112"/>
        <end position="231"/>
    </location>
</feature>
<protein>
    <recommendedName>
        <fullName evidence="7">Type II secretion system protein GspF domain-containing protein</fullName>
    </recommendedName>
</protein>
<keyword evidence="9" id="KW-1185">Reference proteome</keyword>